<gene>
    <name evidence="8" type="ORF">L345_04858</name>
</gene>
<proteinExistence type="inferred from homology"/>
<name>V8P623_OPHHA</name>
<keyword evidence="9" id="KW-1185">Reference proteome</keyword>
<feature type="region of interest" description="Disordered" evidence="6">
    <location>
        <begin position="209"/>
        <end position="234"/>
    </location>
</feature>
<dbReference type="PANTHER" id="PTHR14215:SF2">
    <property type="entry name" value="MITOCHONDRIAL FISSION REGULATOR 2"/>
    <property type="match status" value="1"/>
</dbReference>
<feature type="compositionally biased region" description="Low complexity" evidence="6">
    <location>
        <begin position="222"/>
        <end position="234"/>
    </location>
</feature>
<evidence type="ECO:0000256" key="5">
    <source>
        <dbReference type="SAM" id="Coils"/>
    </source>
</evidence>
<dbReference type="PANTHER" id="PTHR14215">
    <property type="entry name" value="PROTEIN OF UNKNOWN FUNCTION DUF729"/>
    <property type="match status" value="1"/>
</dbReference>
<evidence type="ECO:0000256" key="3">
    <source>
        <dbReference type="ARBA" id="ARBA00023128"/>
    </source>
</evidence>
<keyword evidence="7" id="KW-0472">Membrane</keyword>
<feature type="non-terminal residue" evidence="8">
    <location>
        <position position="1"/>
    </location>
</feature>
<keyword evidence="7" id="KW-0812">Transmembrane</keyword>
<evidence type="ECO:0000256" key="4">
    <source>
        <dbReference type="RuleBase" id="RU369053"/>
    </source>
</evidence>
<dbReference type="GO" id="GO:0000266">
    <property type="term" value="P:mitochondrial fission"/>
    <property type="evidence" value="ECO:0007669"/>
    <property type="project" value="UniProtKB-UniRule"/>
</dbReference>
<comment type="subcellular location">
    <subcellularLocation>
        <location evidence="1 4">Mitochondrion</location>
    </subcellularLocation>
</comment>
<dbReference type="AlphaFoldDB" id="V8P623"/>
<feature type="coiled-coil region" evidence="5">
    <location>
        <begin position="40"/>
        <end position="67"/>
    </location>
</feature>
<evidence type="ECO:0000313" key="8">
    <source>
        <dbReference type="EMBL" id="ETE69337.1"/>
    </source>
</evidence>
<feature type="transmembrane region" description="Helical" evidence="7">
    <location>
        <begin position="502"/>
        <end position="519"/>
    </location>
</feature>
<dbReference type="GO" id="GO:0005739">
    <property type="term" value="C:mitochondrion"/>
    <property type="evidence" value="ECO:0007669"/>
    <property type="project" value="UniProtKB-SubCell"/>
</dbReference>
<protein>
    <recommendedName>
        <fullName evidence="4">Mitochondrial fission regulator</fullName>
    </recommendedName>
</protein>
<comment type="function">
    <text evidence="4">Plays a role in mitochondrial aerobic respiration. Regulates mitochondrial organization and fission.</text>
</comment>
<dbReference type="Proteomes" id="UP000018936">
    <property type="component" value="Unassembled WGS sequence"/>
</dbReference>
<evidence type="ECO:0000256" key="1">
    <source>
        <dbReference type="ARBA" id="ARBA00004173"/>
    </source>
</evidence>
<keyword evidence="5" id="KW-0175">Coiled coil</keyword>
<organism evidence="8 9">
    <name type="scientific">Ophiophagus hannah</name>
    <name type="common">King cobra</name>
    <name type="synonym">Naja hannah</name>
    <dbReference type="NCBI Taxonomy" id="8665"/>
    <lineage>
        <taxon>Eukaryota</taxon>
        <taxon>Metazoa</taxon>
        <taxon>Chordata</taxon>
        <taxon>Craniata</taxon>
        <taxon>Vertebrata</taxon>
        <taxon>Euteleostomi</taxon>
        <taxon>Lepidosauria</taxon>
        <taxon>Squamata</taxon>
        <taxon>Bifurcata</taxon>
        <taxon>Unidentata</taxon>
        <taxon>Episquamata</taxon>
        <taxon>Toxicofera</taxon>
        <taxon>Serpentes</taxon>
        <taxon>Colubroidea</taxon>
        <taxon>Elapidae</taxon>
        <taxon>Elapinae</taxon>
        <taxon>Ophiophagus</taxon>
    </lineage>
</organism>
<comment type="similarity">
    <text evidence="2 4">Belongs to the MTFR1 family.</text>
</comment>
<dbReference type="GO" id="GO:0009060">
    <property type="term" value="P:aerobic respiration"/>
    <property type="evidence" value="ECO:0007669"/>
    <property type="project" value="UniProtKB-UniRule"/>
</dbReference>
<reference evidence="8 9" key="1">
    <citation type="journal article" date="2013" name="Proc. Natl. Acad. Sci. U.S.A.">
        <title>The king cobra genome reveals dynamic gene evolution and adaptation in the snake venom system.</title>
        <authorList>
            <person name="Vonk F.J."/>
            <person name="Casewell N.R."/>
            <person name="Henkel C.V."/>
            <person name="Heimberg A.M."/>
            <person name="Jansen H.J."/>
            <person name="McCleary R.J."/>
            <person name="Kerkkamp H.M."/>
            <person name="Vos R.A."/>
            <person name="Guerreiro I."/>
            <person name="Calvete J.J."/>
            <person name="Wuster W."/>
            <person name="Woods A.E."/>
            <person name="Logan J.M."/>
            <person name="Harrison R.A."/>
            <person name="Castoe T.A."/>
            <person name="de Koning A.P."/>
            <person name="Pollock D.D."/>
            <person name="Yandell M."/>
            <person name="Calderon D."/>
            <person name="Renjifo C."/>
            <person name="Currier R.B."/>
            <person name="Salgado D."/>
            <person name="Pla D."/>
            <person name="Sanz L."/>
            <person name="Hyder A.S."/>
            <person name="Ribeiro J.M."/>
            <person name="Arntzen J.W."/>
            <person name="van den Thillart G.E."/>
            <person name="Boetzer M."/>
            <person name="Pirovano W."/>
            <person name="Dirks R.P."/>
            <person name="Spaink H.P."/>
            <person name="Duboule D."/>
            <person name="McGlinn E."/>
            <person name="Kini R.M."/>
            <person name="Richardson M.K."/>
        </authorList>
    </citation>
    <scope>NUCLEOTIDE SEQUENCE</scope>
    <source>
        <tissue evidence="8">Blood</tissue>
    </source>
</reference>
<keyword evidence="7" id="KW-1133">Transmembrane helix</keyword>
<evidence type="ECO:0000256" key="2">
    <source>
        <dbReference type="ARBA" id="ARBA00005807"/>
    </source>
</evidence>
<evidence type="ECO:0000256" key="7">
    <source>
        <dbReference type="SAM" id="Phobius"/>
    </source>
</evidence>
<dbReference type="Pfam" id="PF05308">
    <property type="entry name" value="Mito_fiss_reg"/>
    <property type="match status" value="1"/>
</dbReference>
<keyword evidence="3 4" id="KW-0496">Mitochondrion</keyword>
<evidence type="ECO:0000256" key="6">
    <source>
        <dbReference type="SAM" id="MobiDB-lite"/>
    </source>
</evidence>
<accession>V8P623</accession>
<dbReference type="InterPro" id="IPR007972">
    <property type="entry name" value="Mtfr1"/>
</dbReference>
<feature type="region of interest" description="Disordered" evidence="6">
    <location>
        <begin position="73"/>
        <end position="96"/>
    </location>
</feature>
<sequence length="536" mass="59615">MWLKLHYSLNVSATESLTAIAGVLWCGPRTEKSEKTTVEGEDALEKIHVLENELAHLRKQIAAILAANRAVNDQSRSDIGTSSNTPNDFPQPGMFSTPTSTSLCNVIIPPPPPLPPSFGLKSDFDSHNSAIQLIKQRRSIKTEKIKDKAELQKAIPDMMDVLKDINNVKLRAIEKSPGGTPLPKRNKIKPSQWDPAALIAEALKEKFGSQSSCDDSFDKENSSYGASPGASPFSSPDTPMFHCKAMRQQAEFTANGDKVSTKHNAAPDGNASSYEVATRVAAGSNNSIKMAGIIGMIQAPPIFAYVCGVFSVNYFLKFLSQHVELQSSTFRLLKLFGFSTPVIVTFQLEDWQRDSFALLALVSNRIGKYPQCYHHNTLFLGTEAQPTQMSASISQQDKNLELIKIGFAKSFMILVRRWLAPGYPDPLNKEVQKKENNYTQKVQHKSVLIEKFETLDVLNQDPDLEAMAEALNNFQEASVTNHRGIKIMMVTCTKQLSKVNTYLLYVIATAVHYIVFQCGKKKRKEEKRKEVSGDRR</sequence>
<comment type="caution">
    <text evidence="8">The sequence shown here is derived from an EMBL/GenBank/DDBJ whole genome shotgun (WGS) entry which is preliminary data.</text>
</comment>
<dbReference type="OrthoDB" id="2133332at2759"/>
<dbReference type="EMBL" id="AZIM01000785">
    <property type="protein sequence ID" value="ETE69337.1"/>
    <property type="molecule type" value="Genomic_DNA"/>
</dbReference>
<evidence type="ECO:0000313" key="9">
    <source>
        <dbReference type="Proteomes" id="UP000018936"/>
    </source>
</evidence>